<dbReference type="Pfam" id="PF00903">
    <property type="entry name" value="Glyoxalase"/>
    <property type="match status" value="1"/>
</dbReference>
<dbReference type="STRING" id="572036.SAMN05661099_0018"/>
<dbReference type="PANTHER" id="PTHR34109">
    <property type="entry name" value="BNAUNNG04460D PROTEIN-RELATED"/>
    <property type="match status" value="1"/>
</dbReference>
<dbReference type="CDD" id="cd07246">
    <property type="entry name" value="VOC_like"/>
    <property type="match status" value="1"/>
</dbReference>
<evidence type="ECO:0000259" key="1">
    <source>
        <dbReference type="Pfam" id="PF00903"/>
    </source>
</evidence>
<sequence length="142" mass="16015">MHVSDSKKYQPAKMETLDFPKNHQRLMPYLVMKDADRFIRFMQDVFGAKEKMNYKPDGKIIAHAELSIGESVIMFSGDTTQLEPCTIGGFIYVADADETYKKAIDSGAIGVMPIKESPFGRSGGFTDPFGNTWWVKAYRSTE</sequence>
<dbReference type="Gene3D" id="3.30.720.110">
    <property type="match status" value="1"/>
</dbReference>
<dbReference type="SUPFAM" id="SSF54593">
    <property type="entry name" value="Glyoxalase/Bleomycin resistance protein/Dihydroxybiphenyl dioxygenase"/>
    <property type="match status" value="1"/>
</dbReference>
<name>A0A1T4ZWR4_9SPHI</name>
<dbReference type="AlphaFoldDB" id="A0A1T4ZWR4"/>
<gene>
    <name evidence="2" type="ORF">SAMN05661099_0018</name>
</gene>
<dbReference type="Gene3D" id="3.30.720.120">
    <property type="match status" value="1"/>
</dbReference>
<protein>
    <submittedName>
        <fullName evidence="2">Uncharacterized conserved protein PhnB, glyoxalase superfamily</fullName>
    </submittedName>
</protein>
<dbReference type="Proteomes" id="UP000189981">
    <property type="component" value="Unassembled WGS sequence"/>
</dbReference>
<dbReference type="EMBL" id="FUYR01000001">
    <property type="protein sequence ID" value="SKB27122.1"/>
    <property type="molecule type" value="Genomic_DNA"/>
</dbReference>
<dbReference type="InterPro" id="IPR004360">
    <property type="entry name" value="Glyas_Fos-R_dOase_dom"/>
</dbReference>
<feature type="domain" description="Glyoxalase/fosfomycin resistance/dioxygenase" evidence="1">
    <location>
        <begin position="30"/>
        <end position="135"/>
    </location>
</feature>
<proteinExistence type="predicted"/>
<evidence type="ECO:0000313" key="3">
    <source>
        <dbReference type="Proteomes" id="UP000189981"/>
    </source>
</evidence>
<evidence type="ECO:0000313" key="2">
    <source>
        <dbReference type="EMBL" id="SKB27122.1"/>
    </source>
</evidence>
<organism evidence="2 3">
    <name type="scientific">Daejeonella lutea</name>
    <dbReference type="NCBI Taxonomy" id="572036"/>
    <lineage>
        <taxon>Bacteria</taxon>
        <taxon>Pseudomonadati</taxon>
        <taxon>Bacteroidota</taxon>
        <taxon>Sphingobacteriia</taxon>
        <taxon>Sphingobacteriales</taxon>
        <taxon>Sphingobacteriaceae</taxon>
        <taxon>Daejeonella</taxon>
    </lineage>
</organism>
<reference evidence="3" key="1">
    <citation type="submission" date="2017-02" db="EMBL/GenBank/DDBJ databases">
        <authorList>
            <person name="Varghese N."/>
            <person name="Submissions S."/>
        </authorList>
    </citation>
    <scope>NUCLEOTIDE SEQUENCE [LARGE SCALE GENOMIC DNA]</scope>
    <source>
        <strain evidence="3">DSM 22385</strain>
    </source>
</reference>
<keyword evidence="3" id="KW-1185">Reference proteome</keyword>
<accession>A0A1T4ZWR4</accession>
<dbReference type="PANTHER" id="PTHR34109:SF1">
    <property type="entry name" value="VOC DOMAIN-CONTAINING PROTEIN"/>
    <property type="match status" value="1"/>
</dbReference>
<dbReference type="InterPro" id="IPR029068">
    <property type="entry name" value="Glyas_Bleomycin-R_OHBP_Dase"/>
</dbReference>